<evidence type="ECO:0000313" key="1">
    <source>
        <dbReference type="EMBL" id="WLR43928.1"/>
    </source>
</evidence>
<organism evidence="1 2">
    <name type="scientific">Bacillus carboniphilus</name>
    <dbReference type="NCBI Taxonomy" id="86663"/>
    <lineage>
        <taxon>Bacteria</taxon>
        <taxon>Bacillati</taxon>
        <taxon>Bacillota</taxon>
        <taxon>Bacilli</taxon>
        <taxon>Bacillales</taxon>
        <taxon>Bacillaceae</taxon>
        <taxon>Bacillus</taxon>
    </lineage>
</organism>
<name>A0ABY9JYS6_9BACI</name>
<dbReference type="RefSeq" id="WP_306020498.1">
    <property type="nucleotide sequence ID" value="NZ_CP129013.1"/>
</dbReference>
<dbReference type="InterPro" id="IPR008928">
    <property type="entry name" value="6-hairpin_glycosidase_sf"/>
</dbReference>
<proteinExistence type="predicted"/>
<evidence type="ECO:0000313" key="2">
    <source>
        <dbReference type="Proteomes" id="UP001197974"/>
    </source>
</evidence>
<sequence>MIRELTCAVDTATSSDLFNEYARQSYLDNLLRGGYPHIIDNKEDGFIYHLFSRKHGDLERDYNFFTIAPEYYSQGNGNFRDANQNRRNDIFFNPKVKTFNMKMFFSFIQADGYNPLSVKGCSFELKEKEQVKTLLEKHFGGFNQNLADLLSGKFTPGGIHQIISGRNLQYLTSEEAFFADVFALSKQNYEASFGEGYWVDHWTYNMDLIDSYLDIYPDMLKEAFFEDKEYMFFDSPAFVQPRNEKYVLSKGKVRQYGSVIEDHEKMTQQGTNMNETNWLKTKRGQGEIYTTNLFTKLLSLSVNKFATLDPAGIGIEMEADKPGWNDALNGLPGLLGSGISETFELKRVVLFIQSIIDSHEDVKVDLPIEIAEYLQEINTAVEKNLCGEITDYQYWDEASTLREAYREKIRFGIVGEENTFELKDFKKVIALMLQKLNRGISKAEELGKGLTPTYLTFDAEEFEVVTDKEGKEILSHYGLPKVKINRLSEPKPLAYFLEGPTRAFKTFDNQDIAKKTHEAVKQTDLFDAQLKMYKTSVSLNEESFEIGRIKAFTPGWLERESVFLHMSYKYLLSLLKTGLHAEFFEEIKTSLIPFLDPNVYGRSVLENSSFIASSNNPDSLTHGKGFVARLSGSTAEFLSMWKLMLAGDKVFQMKDGNLTMALKPALPNWLFTAEGTVSFSFLGSTKVVYKNANKKDTFGSNKAEVSSYQLVYYDGRKKEVEGSMLLEKEAKEVRNGEVAEIHCTLI</sequence>
<keyword evidence="2" id="KW-1185">Reference proteome</keyword>
<dbReference type="SUPFAM" id="SSF48208">
    <property type="entry name" value="Six-hairpin glycosidases"/>
    <property type="match status" value="1"/>
</dbReference>
<accession>A0ABY9JYS6</accession>
<reference evidence="1 2" key="1">
    <citation type="submission" date="2023-06" db="EMBL/GenBank/DDBJ databases">
        <title>Five Gram-positive bacteria isolated from mangrove sediments in Shenzhen, Guangdong, China.</title>
        <authorList>
            <person name="Yu S."/>
            <person name="Zheng W."/>
            <person name="Huang Y."/>
        </authorList>
    </citation>
    <scope>NUCLEOTIDE SEQUENCE [LARGE SCALE GENOMIC DNA]</scope>
    <source>
        <strain evidence="1 2">SaN35-3</strain>
    </source>
</reference>
<gene>
    <name evidence="1" type="ORF">LC087_07400</name>
</gene>
<protein>
    <recommendedName>
        <fullName evidence="3">Cellobiose phosphorylase</fullName>
    </recommendedName>
</protein>
<dbReference type="EMBL" id="CP129013">
    <property type="protein sequence ID" value="WLR43928.1"/>
    <property type="molecule type" value="Genomic_DNA"/>
</dbReference>
<dbReference type="Proteomes" id="UP001197974">
    <property type="component" value="Chromosome"/>
</dbReference>
<evidence type="ECO:0008006" key="3">
    <source>
        <dbReference type="Google" id="ProtNLM"/>
    </source>
</evidence>